<dbReference type="EMBL" id="NHTK01000994">
    <property type="protein sequence ID" value="PPR04092.1"/>
    <property type="molecule type" value="Genomic_DNA"/>
</dbReference>
<dbReference type="Proteomes" id="UP000284842">
    <property type="component" value="Unassembled WGS sequence"/>
</dbReference>
<dbReference type="CDD" id="cd11296">
    <property type="entry name" value="O-FucT_like"/>
    <property type="match status" value="1"/>
</dbReference>
<feature type="signal peptide" evidence="1">
    <location>
        <begin position="1"/>
        <end position="18"/>
    </location>
</feature>
<protein>
    <submittedName>
        <fullName evidence="2">Uncharacterized protein</fullName>
    </submittedName>
</protein>
<dbReference type="OrthoDB" id="2559662at2759"/>
<evidence type="ECO:0000256" key="1">
    <source>
        <dbReference type="SAM" id="SignalP"/>
    </source>
</evidence>
<organism evidence="2 3">
    <name type="scientific">Panaeolus cyanescens</name>
    <dbReference type="NCBI Taxonomy" id="181874"/>
    <lineage>
        <taxon>Eukaryota</taxon>
        <taxon>Fungi</taxon>
        <taxon>Dikarya</taxon>
        <taxon>Basidiomycota</taxon>
        <taxon>Agaricomycotina</taxon>
        <taxon>Agaricomycetes</taxon>
        <taxon>Agaricomycetidae</taxon>
        <taxon>Agaricales</taxon>
        <taxon>Agaricineae</taxon>
        <taxon>Galeropsidaceae</taxon>
        <taxon>Panaeolus</taxon>
    </lineage>
</organism>
<feature type="chain" id="PRO_5019213276" evidence="1">
    <location>
        <begin position="19"/>
        <end position="946"/>
    </location>
</feature>
<gene>
    <name evidence="2" type="ORF">CVT24_010665</name>
</gene>
<evidence type="ECO:0000313" key="2">
    <source>
        <dbReference type="EMBL" id="PPR04092.1"/>
    </source>
</evidence>
<dbReference type="AlphaFoldDB" id="A0A409YM41"/>
<reference evidence="2 3" key="1">
    <citation type="journal article" date="2018" name="Evol. Lett.">
        <title>Horizontal gene cluster transfer increased hallucinogenic mushroom diversity.</title>
        <authorList>
            <person name="Reynolds H.T."/>
            <person name="Vijayakumar V."/>
            <person name="Gluck-Thaler E."/>
            <person name="Korotkin H.B."/>
            <person name="Matheny P.B."/>
            <person name="Slot J.C."/>
        </authorList>
    </citation>
    <scope>NUCLEOTIDE SEQUENCE [LARGE SCALE GENOMIC DNA]</scope>
    <source>
        <strain evidence="2 3">2629</strain>
    </source>
</reference>
<dbReference type="InParanoid" id="A0A409YM41"/>
<sequence length="946" mass="108372">MAVWALVVIASWPYLLEAVRSLISRYIARVTPNAALEFDVSHTYTDLDDWESSLPQHNLHLPFPEGAFGRFVFFSNSRELILGWNNKLNLISNRTYVFSDFLWPEEHYPWREPRYRAARPRTPLNALMSGPSAGGSWAFGDPAPRAISQRWFDIVCPVSDRKLVYADEIKRGMHQASGDVIFSHWQKLLSETPERCIEVTTKSKGDPNPEVFDASLWGTTRSLSLWDEFKESPVSRLLATSPLVESAIEENLALFVTRSIDRLFRLIDGRQPDQHRIFERVMTIHVRRGDFQGACIENWERRATFYNWNLLPFLPDRLTLPSNGSWATGSEQKKEYLERCFAEIATIVKKVRRAKLDYLLHSQHRTSAQSLDALYIMSNDRTEWVHELKEALRRDGWSKVIMSQDLKLNAAQKEVGVAVDMDIGRRSAVYLGNGKIFHAFPLTPSASTTEELPPDFTVLREWEAHLPQHNVELSYPEGRSGRYVLFSNSRVNLLGWNNKLNELLLNSWLAYESNRSYVFHDFAWKDHHYPWPIQRFNEWMPRTPLNALMSGPSAGAAWETGDKAPRAVHENYFNRVCPKSERRIINTHQVKPAIYWEDGRVIFSTWKKLLNEVPERCVEVVPASREQDIWPETFDILFWSGSRGLSLWNDFIASPISRLLRPSGVVESAIDTNKALFLSRKRRSQVVPLENALDTVLAIHVRRGDFKEACLEHAAMNSTFYSWNLLPFLPDKFTPPPGPTPTEFGSGGSASISSDTEALYLSRCLPGPVSIANKVKQAKEEYTRYFLQHRPGQQQERRPLDVLYIMSNDNTQWIDDLKATLKRDGWGQIVTSRDLRLTQEQKEVSVAVDMDIGRRAAVFIGNGVSSSSGNFAVSTHFMTDYGHAFAAFSSGRLLQVMLFTEDLWMESHRSAFGSGDFFTNVFPIRGVVSANEMYKLSRDYDDTTYV</sequence>
<comment type="caution">
    <text evidence="2">The sequence shown here is derived from an EMBL/GenBank/DDBJ whole genome shotgun (WGS) entry which is preliminary data.</text>
</comment>
<proteinExistence type="predicted"/>
<keyword evidence="1" id="KW-0732">Signal</keyword>
<dbReference type="Gene3D" id="3.40.50.11350">
    <property type="match status" value="2"/>
</dbReference>
<keyword evidence="3" id="KW-1185">Reference proteome</keyword>
<evidence type="ECO:0000313" key="3">
    <source>
        <dbReference type="Proteomes" id="UP000284842"/>
    </source>
</evidence>
<name>A0A409YM41_9AGAR</name>
<accession>A0A409YM41</accession>